<dbReference type="KEGG" id="vg:26040371"/>
<dbReference type="OrthoDB" id="28257at10239"/>
<proteinExistence type="predicted"/>
<feature type="domain" description="RNA polymerase sigma-70 region 2" evidence="1">
    <location>
        <begin position="32"/>
        <end position="74"/>
    </location>
</feature>
<dbReference type="NCBIfam" id="TIGR02937">
    <property type="entry name" value="sigma70-ECF"/>
    <property type="match status" value="1"/>
</dbReference>
<keyword evidence="3" id="KW-1185">Reference proteome</keyword>
<name>A0A0R6CA61_9CAUD</name>
<sequence>MNKLQLLEEHFKENRDTMVKQANRKIGEFFGEDVVQETYARCLKYVDTLPEDAKVLNSYTYKVMRNVIKDYLSDSISSVEVEEDMLESGEMVDEWEAKGILKEIKKDILGLKSPSKEVVYCALFHGDSYEVISAINKVSIPTIWKTVSLYRKHLEEKYG</sequence>
<dbReference type="Proteomes" id="UP000202282">
    <property type="component" value="Segment"/>
</dbReference>
<dbReference type="EMBL" id="KP774835">
    <property type="protein sequence ID" value="AJT60749.1"/>
    <property type="molecule type" value="Genomic_DNA"/>
</dbReference>
<dbReference type="InterPro" id="IPR013325">
    <property type="entry name" value="RNA_pol_sigma_r2"/>
</dbReference>
<evidence type="ECO:0000259" key="1">
    <source>
        <dbReference type="Pfam" id="PF04542"/>
    </source>
</evidence>
<protein>
    <submittedName>
        <fullName evidence="2">Sigma factor</fullName>
    </submittedName>
</protein>
<dbReference type="GeneID" id="26040371"/>
<dbReference type="Gene3D" id="1.10.1740.10">
    <property type="match status" value="1"/>
</dbReference>
<dbReference type="InterPro" id="IPR007627">
    <property type="entry name" value="RNA_pol_sigma70_r2"/>
</dbReference>
<reference evidence="2 3" key="1">
    <citation type="journal article" date="2015" name="Genome Announc.">
        <title>Complete Genome Sequence of Citrobacter Phage CVT22 Isolated from the Gut of the Formosan Subterranean Termite, Coptotermes formosanus Shiraki.</title>
        <authorList>
            <person name="Tikhe C.V."/>
            <person name="Martin T.M."/>
            <person name="Gissendanner C.R."/>
            <person name="Husseneder C."/>
        </authorList>
    </citation>
    <scope>NUCLEOTIDE SEQUENCE [LARGE SCALE GENOMIC DNA]</scope>
</reference>
<evidence type="ECO:0000313" key="2">
    <source>
        <dbReference type="EMBL" id="AJT60749.1"/>
    </source>
</evidence>
<dbReference type="InterPro" id="IPR014284">
    <property type="entry name" value="RNA_pol_sigma-70_dom"/>
</dbReference>
<dbReference type="SUPFAM" id="SSF88946">
    <property type="entry name" value="Sigma2 domain of RNA polymerase sigma factors"/>
    <property type="match status" value="1"/>
</dbReference>
<dbReference type="RefSeq" id="YP_009168428.1">
    <property type="nucleotide sequence ID" value="NC_027988.2"/>
</dbReference>
<dbReference type="Pfam" id="PF04542">
    <property type="entry name" value="Sigma70_r2"/>
    <property type="match status" value="1"/>
</dbReference>
<accession>A0A0R6CA61</accession>
<dbReference type="GO" id="GO:0003700">
    <property type="term" value="F:DNA-binding transcription factor activity"/>
    <property type="evidence" value="ECO:0007669"/>
    <property type="project" value="InterPro"/>
</dbReference>
<evidence type="ECO:0000313" key="3">
    <source>
        <dbReference type="Proteomes" id="UP000202282"/>
    </source>
</evidence>
<organism evidence="2 3">
    <name type="scientific">Citrobacter phage CVT22</name>
    <dbReference type="NCBI Taxonomy" id="1622234"/>
    <lineage>
        <taxon>Viruses</taxon>
        <taxon>Duplodnaviria</taxon>
        <taxon>Heunggongvirae</taxon>
        <taxon>Uroviricota</taxon>
        <taxon>Caudoviricetes</taxon>
        <taxon>Zobellviridae</taxon>
        <taxon>Citrovirus</taxon>
        <taxon>Citrovirus coptotermitis</taxon>
    </lineage>
</organism>
<dbReference type="GO" id="GO:0006352">
    <property type="term" value="P:DNA-templated transcription initiation"/>
    <property type="evidence" value="ECO:0007669"/>
    <property type="project" value="InterPro"/>
</dbReference>